<dbReference type="InterPro" id="IPR010610">
    <property type="entry name" value="EryCIII-like_C"/>
</dbReference>
<dbReference type="PANTHER" id="PTHR48050">
    <property type="entry name" value="STEROL 3-BETA-GLUCOSYLTRANSFERASE"/>
    <property type="match status" value="1"/>
</dbReference>
<evidence type="ECO:0000256" key="1">
    <source>
        <dbReference type="ARBA" id="ARBA00009995"/>
    </source>
</evidence>
<dbReference type="EMBL" id="LN997802">
    <property type="protein sequence ID" value="CUW01188.1"/>
    <property type="molecule type" value="Genomic_DNA"/>
</dbReference>
<dbReference type="GO" id="GO:0008194">
    <property type="term" value="F:UDP-glycosyltransferase activity"/>
    <property type="evidence" value="ECO:0007669"/>
    <property type="project" value="InterPro"/>
</dbReference>
<organism evidence="4">
    <name type="scientific">Streptomyces caniferus</name>
    <dbReference type="NCBI Taxonomy" id="285557"/>
    <lineage>
        <taxon>Bacteria</taxon>
        <taxon>Bacillati</taxon>
        <taxon>Actinomycetota</taxon>
        <taxon>Actinomycetes</taxon>
        <taxon>Kitasatosporales</taxon>
        <taxon>Streptomycetaceae</taxon>
        <taxon>Streptomyces</taxon>
    </lineage>
</organism>
<dbReference type="GO" id="GO:0016758">
    <property type="term" value="F:hexosyltransferase activity"/>
    <property type="evidence" value="ECO:0007669"/>
    <property type="project" value="InterPro"/>
</dbReference>
<dbReference type="CDD" id="cd03784">
    <property type="entry name" value="GT1_Gtf-like"/>
    <property type="match status" value="1"/>
</dbReference>
<dbReference type="Pfam" id="PF06722">
    <property type="entry name" value="EryCIII-like_C"/>
    <property type="match status" value="1"/>
</dbReference>
<name>A0A128ATQ3_9ACTN</name>
<evidence type="ECO:0000259" key="3">
    <source>
        <dbReference type="Pfam" id="PF06722"/>
    </source>
</evidence>
<dbReference type="AlphaFoldDB" id="A0A128ATQ3"/>
<dbReference type="InterPro" id="IPR006326">
    <property type="entry name" value="UDPGT_MGT-like"/>
</dbReference>
<proteinExistence type="inferred from homology"/>
<dbReference type="PANTHER" id="PTHR48050:SF13">
    <property type="entry name" value="STEROL 3-BETA-GLUCOSYLTRANSFERASE UGT80A2"/>
    <property type="match status" value="1"/>
</dbReference>
<dbReference type="GO" id="GO:0017000">
    <property type="term" value="P:antibiotic biosynthetic process"/>
    <property type="evidence" value="ECO:0007669"/>
    <property type="project" value="UniProtKB-ARBA"/>
</dbReference>
<feature type="domain" description="Erythromycin biosynthesis protein CIII-like C-terminal" evidence="3">
    <location>
        <begin position="276"/>
        <end position="380"/>
    </location>
</feature>
<sequence length="402" mass="43434">MSSHIAVLCIPAHGHMRPALAVTEELVRRGHRVSFFTPDGFAPAVRQTGANVVPYASPLAEAFASGQSVDLPPDQMAWSLVMVQYECEALIRAAQEHFTDGPPDLLFHDTSLAFAGRTLGALWNRPVVQSVPTMASNAHYSDLDTMFTMIGVPEDHPAIPELFRRAGEFAEEHGLSVSTEELLGWHRPVESVVYAPRVFQTAQETFGDETAFVGPCFLTEDLTATWDTPRDGTPLVVISMGTMSQAQTEFFRTCVRALSGQPWRAVLTVGNGFDTTTLGTVPANIEVYPWIPQVAVLEHADVFVTSGGLGSLMGAVHTGTPMVMAPHLPEHQVTCVRAAELGLGALLDPQEATEEQILATLQHLIADEATRTQLRRVRELTQAAGGVARAANILESRIPVAG</sequence>
<dbReference type="InterPro" id="IPR050426">
    <property type="entry name" value="Glycosyltransferase_28"/>
</dbReference>
<dbReference type="NCBIfam" id="TIGR01426">
    <property type="entry name" value="MGT"/>
    <property type="match status" value="1"/>
</dbReference>
<comment type="similarity">
    <text evidence="1">Belongs to the UDP-glycosyltransferase family.</text>
</comment>
<evidence type="ECO:0000313" key="4">
    <source>
        <dbReference type="EMBL" id="CUW01188.1"/>
    </source>
</evidence>
<keyword evidence="2 4" id="KW-0808">Transferase</keyword>
<gene>
    <name evidence="4" type="primary">gonG3</name>
</gene>
<dbReference type="Gene3D" id="3.40.50.2000">
    <property type="entry name" value="Glycogen Phosphorylase B"/>
    <property type="match status" value="2"/>
</dbReference>
<protein>
    <submittedName>
        <fullName evidence="4">Glycosyltransferase</fullName>
    </submittedName>
</protein>
<dbReference type="FunFam" id="3.40.50.2000:FF:000072">
    <property type="entry name" value="Glycosyl transferase"/>
    <property type="match status" value="1"/>
</dbReference>
<accession>A0A128ATQ3</accession>
<dbReference type="SUPFAM" id="SSF53756">
    <property type="entry name" value="UDP-Glycosyltransferase/glycogen phosphorylase"/>
    <property type="match status" value="1"/>
</dbReference>
<reference evidence="4" key="1">
    <citation type="journal article" date="2016" name="Microb. Cell Fact.">
        <title>Characterization and engineering of the biosynthesis gene cluster for antitumor macrolides PM100117 and PM100118 from a marine actinobacteria: generation of a novel improved derivative.</title>
        <authorList>
            <person name="Garcia-Salcedo R."/>
            <person name="Olano C."/>
            <person name="Gomez C."/>
            <person name="Fernandez R."/>
            <person name="Brana A.F."/>
            <person name="Mendez C."/>
            <person name="De la Calle F."/>
            <person name="Salas J.A."/>
        </authorList>
    </citation>
    <scope>NUCLEOTIDE SEQUENCE</scope>
    <source>
        <strain evidence="4">GUA-06-06-006A</strain>
    </source>
</reference>
<dbReference type="InterPro" id="IPR002213">
    <property type="entry name" value="UDP_glucos_trans"/>
</dbReference>
<evidence type="ECO:0000256" key="2">
    <source>
        <dbReference type="ARBA" id="ARBA00022679"/>
    </source>
</evidence>